<evidence type="ECO:0000259" key="2">
    <source>
        <dbReference type="PROSITE" id="PS50835"/>
    </source>
</evidence>
<evidence type="ECO:0000256" key="1">
    <source>
        <dbReference type="SAM" id="SignalP"/>
    </source>
</evidence>
<dbReference type="AlphaFoldDB" id="A7RUN7"/>
<dbReference type="InterPro" id="IPR003599">
    <property type="entry name" value="Ig_sub"/>
</dbReference>
<organism evidence="3 4">
    <name type="scientific">Nematostella vectensis</name>
    <name type="common">Starlet sea anemone</name>
    <dbReference type="NCBI Taxonomy" id="45351"/>
    <lineage>
        <taxon>Eukaryota</taxon>
        <taxon>Metazoa</taxon>
        <taxon>Cnidaria</taxon>
        <taxon>Anthozoa</taxon>
        <taxon>Hexacorallia</taxon>
        <taxon>Actiniaria</taxon>
        <taxon>Edwardsiidae</taxon>
        <taxon>Nematostella</taxon>
    </lineage>
</organism>
<evidence type="ECO:0000313" key="4">
    <source>
        <dbReference type="Proteomes" id="UP000001593"/>
    </source>
</evidence>
<dbReference type="SUPFAM" id="SSF48726">
    <property type="entry name" value="Immunoglobulin"/>
    <property type="match status" value="2"/>
</dbReference>
<accession>A7RUN7</accession>
<dbReference type="Gene3D" id="2.60.40.10">
    <property type="entry name" value="Immunoglobulins"/>
    <property type="match status" value="3"/>
</dbReference>
<dbReference type="InterPro" id="IPR003598">
    <property type="entry name" value="Ig_sub2"/>
</dbReference>
<dbReference type="EMBL" id="DS469541">
    <property type="protein sequence ID" value="EDO44777.1"/>
    <property type="molecule type" value="Genomic_DNA"/>
</dbReference>
<dbReference type="PANTHER" id="PTHR46013:SF7">
    <property type="entry name" value="IG-LIKE DOMAIN-CONTAINING PROTEIN"/>
    <property type="match status" value="1"/>
</dbReference>
<keyword evidence="4" id="KW-1185">Reference proteome</keyword>
<protein>
    <recommendedName>
        <fullName evidence="2">Ig-like domain-containing protein</fullName>
    </recommendedName>
</protein>
<sequence length="471" mass="50954">MGFFFVLCFALDFVISQTAGLITFTRLPPSQVQVFEGTHNLSLTWSFHVVEGENIFTLSFNRGENTIGSHSNDDNKTTIFQSYKTDYSLKVKRLEAVLTINKVKTSLEGEYSIKIVGGFNGTTYQSRGTSLKVLVPLSITSPANKTIIVLENNTVELVCETTGSPPPNITWTKGYRVIGTGSPLRLAGVGRLNDGCYDCTADNGMGTSKNASVCLDVQYPADASLIASPSKSCVHGNVTLTCTAGRAKPPVTGFLYFLNGTRLGASNGSFTVNISGPGLHEFSCAAVNAVGAGEKGSSMIDVKAPTSILKLPLTITVVEGSNLTIPCDVTGSEPINVSWSRDNVAGFVGSRDLSFKPIDRNLDSAFFISKLILEGVLVVKTTTQVSTGVRDDNLSTLNLKLRIRETTIETTVEWTIETTIETKLKKTIETILETTIEKTIETKLKTTIETILERTIEKILETTIEKTIDTT</sequence>
<dbReference type="Proteomes" id="UP000001593">
    <property type="component" value="Unassembled WGS sequence"/>
</dbReference>
<dbReference type="InterPro" id="IPR007110">
    <property type="entry name" value="Ig-like_dom"/>
</dbReference>
<dbReference type="SMART" id="SM00408">
    <property type="entry name" value="IGc2"/>
    <property type="match status" value="1"/>
</dbReference>
<feature type="chain" id="PRO_5002713838" description="Ig-like domain-containing protein" evidence="1">
    <location>
        <begin position="21"/>
        <end position="471"/>
    </location>
</feature>
<dbReference type="InterPro" id="IPR013783">
    <property type="entry name" value="Ig-like_fold"/>
</dbReference>
<proteinExistence type="predicted"/>
<feature type="domain" description="Ig-like" evidence="2">
    <location>
        <begin position="136"/>
        <end position="212"/>
    </location>
</feature>
<dbReference type="InParanoid" id="A7RUN7"/>
<dbReference type="InterPro" id="IPR036179">
    <property type="entry name" value="Ig-like_dom_sf"/>
</dbReference>
<evidence type="ECO:0000313" key="3">
    <source>
        <dbReference type="EMBL" id="EDO44777.1"/>
    </source>
</evidence>
<dbReference type="HOGENOM" id="CLU_580478_0_0_1"/>
<name>A7RUN7_NEMVE</name>
<dbReference type="PANTHER" id="PTHR46013">
    <property type="entry name" value="VASCULAR CELL ADHESION MOLECULE 1"/>
    <property type="match status" value="1"/>
</dbReference>
<feature type="signal peptide" evidence="1">
    <location>
        <begin position="1"/>
        <end position="20"/>
    </location>
</feature>
<dbReference type="eggNOG" id="KOG2408">
    <property type="taxonomic scope" value="Eukaryota"/>
</dbReference>
<gene>
    <name evidence="3" type="ORF">NEMVEDRAFT_v1g202417</name>
</gene>
<dbReference type="Pfam" id="PF13927">
    <property type="entry name" value="Ig_3"/>
    <property type="match status" value="1"/>
</dbReference>
<dbReference type="PROSITE" id="PS50835">
    <property type="entry name" value="IG_LIKE"/>
    <property type="match status" value="2"/>
</dbReference>
<dbReference type="SMART" id="SM00409">
    <property type="entry name" value="IG"/>
    <property type="match status" value="3"/>
</dbReference>
<reference evidence="3" key="1">
    <citation type="journal article" date="2007" name="Science">
        <title>Sea anemone genome reveals ancestral eumetazoan gene repertoire and genomic organization.</title>
        <authorList>
            <person name="Putnam N.H."/>
            <person name="Srivastava M."/>
            <person name="Hellsten U."/>
            <person name="Dirks B."/>
            <person name="Chapman J."/>
            <person name="Salamov A."/>
            <person name="Terry A."/>
            <person name="Shapiro H."/>
            <person name="Lindquist E."/>
            <person name="Kapitonov V.V."/>
            <person name="Jurka J."/>
            <person name="Genikhovich G."/>
            <person name="Grigoriev I.V."/>
            <person name="Lucas S.M."/>
            <person name="Steele R.E."/>
            <person name="Finnerty J.R."/>
            <person name="Technau U."/>
            <person name="Martindale M.Q."/>
            <person name="Rokhsar D.S."/>
        </authorList>
    </citation>
    <scope>NUCLEOTIDE SEQUENCE [LARGE SCALE GENOMIC DNA]</scope>
    <source>
        <strain evidence="3">CH2 x CH6</strain>
    </source>
</reference>
<feature type="domain" description="Ig-like" evidence="2">
    <location>
        <begin position="305"/>
        <end position="343"/>
    </location>
</feature>
<keyword evidence="1" id="KW-0732">Signal</keyword>